<reference evidence="2 3" key="1">
    <citation type="submission" date="2016-11" db="EMBL/GenBank/DDBJ databases">
        <authorList>
            <person name="Jaros S."/>
            <person name="Januszkiewicz K."/>
            <person name="Wedrychowicz H."/>
        </authorList>
    </citation>
    <scope>NUCLEOTIDE SEQUENCE [LARGE SCALE GENOMIC DNA]</scope>
    <source>
        <strain evidence="2 3">DSM 21986</strain>
    </source>
</reference>
<dbReference type="PANTHER" id="PTHR42852:SF13">
    <property type="entry name" value="PROTEIN DIPZ"/>
    <property type="match status" value="1"/>
</dbReference>
<name>A0A1M5EHL9_9BACT</name>
<keyword evidence="3" id="KW-1185">Reference proteome</keyword>
<dbReference type="STRING" id="1194090.SAMN05443144_11360"/>
<keyword evidence="2" id="KW-0413">Isomerase</keyword>
<dbReference type="CDD" id="cd02966">
    <property type="entry name" value="TlpA_like_family"/>
    <property type="match status" value="1"/>
</dbReference>
<evidence type="ECO:0000313" key="2">
    <source>
        <dbReference type="EMBL" id="SHF78624.1"/>
    </source>
</evidence>
<evidence type="ECO:0000259" key="1">
    <source>
        <dbReference type="PROSITE" id="PS51352"/>
    </source>
</evidence>
<organism evidence="2 3">
    <name type="scientific">Fodinibius roseus</name>
    <dbReference type="NCBI Taxonomy" id="1194090"/>
    <lineage>
        <taxon>Bacteria</taxon>
        <taxon>Pseudomonadati</taxon>
        <taxon>Balneolota</taxon>
        <taxon>Balneolia</taxon>
        <taxon>Balneolales</taxon>
        <taxon>Balneolaceae</taxon>
        <taxon>Fodinibius</taxon>
    </lineage>
</organism>
<dbReference type="PROSITE" id="PS51352">
    <property type="entry name" value="THIOREDOXIN_2"/>
    <property type="match status" value="1"/>
</dbReference>
<dbReference type="OrthoDB" id="6399635at2"/>
<accession>A0A1M5EHL9</accession>
<sequence length="449" mass="52280">MRNVVMLLISFQIKSMSFKYLIFSLVLTTSPLALLGQVQTIKLAEPTTHDYVNKGIKSFTKKPTTSVSIPKEWEKNELFYIVVFYTFKTSEDPKIDIVVDKTDEGELLYIDLDNDEIITKDQQSYFFPYSKKSFEFWITDPTDPKQKTGRLLLRLPSGVIGDSMKEEKFIKSYFDSDGSLNSYWTSYWQRHNSSFDGSKHSFYFTERLNLRRGKLTHPQGTTMIGLVDYSVNGLYNDDDDRVFIDLNNNEKLSHYERSEVFGLKDTLTVRNNNFIVTNVHKYGDYMQVKQIDNNPTAHPFLTFSHNDINNSILASGSLKPPFFKMKFKSIEGELVKISDYDTGFLLINFWGEWCGPCIAEIPELKKLRNENGEEINIVSFLKAANYPKAKEVIESENLSWNHIEVSEGIEHDFRILYYPTNYLIDFEEKAFYQFGKLDYEVILKLIKEN</sequence>
<dbReference type="Gene3D" id="3.40.30.10">
    <property type="entry name" value="Glutaredoxin"/>
    <property type="match status" value="1"/>
</dbReference>
<dbReference type="InterPro" id="IPR013766">
    <property type="entry name" value="Thioredoxin_domain"/>
</dbReference>
<dbReference type="InterPro" id="IPR036249">
    <property type="entry name" value="Thioredoxin-like_sf"/>
</dbReference>
<dbReference type="GO" id="GO:0016491">
    <property type="term" value="F:oxidoreductase activity"/>
    <property type="evidence" value="ECO:0007669"/>
    <property type="project" value="InterPro"/>
</dbReference>
<dbReference type="AlphaFoldDB" id="A0A1M5EHL9"/>
<feature type="domain" description="Thioredoxin" evidence="1">
    <location>
        <begin position="313"/>
        <end position="449"/>
    </location>
</feature>
<dbReference type="InterPro" id="IPR050553">
    <property type="entry name" value="Thioredoxin_ResA/DsbE_sf"/>
</dbReference>
<protein>
    <submittedName>
        <fullName evidence="2">Thiol-disulfide isomerase or thioredoxin</fullName>
    </submittedName>
</protein>
<evidence type="ECO:0000313" key="3">
    <source>
        <dbReference type="Proteomes" id="UP000184041"/>
    </source>
</evidence>
<dbReference type="Proteomes" id="UP000184041">
    <property type="component" value="Unassembled WGS sequence"/>
</dbReference>
<dbReference type="PANTHER" id="PTHR42852">
    <property type="entry name" value="THIOL:DISULFIDE INTERCHANGE PROTEIN DSBE"/>
    <property type="match status" value="1"/>
</dbReference>
<proteinExistence type="predicted"/>
<dbReference type="Pfam" id="PF08534">
    <property type="entry name" value="Redoxin"/>
    <property type="match status" value="1"/>
</dbReference>
<dbReference type="SUPFAM" id="SSF52833">
    <property type="entry name" value="Thioredoxin-like"/>
    <property type="match status" value="1"/>
</dbReference>
<dbReference type="InterPro" id="IPR013740">
    <property type="entry name" value="Redoxin"/>
</dbReference>
<dbReference type="EMBL" id="FQUS01000013">
    <property type="protein sequence ID" value="SHF78624.1"/>
    <property type="molecule type" value="Genomic_DNA"/>
</dbReference>
<gene>
    <name evidence="2" type="ORF">SAMN05443144_11360</name>
</gene>
<dbReference type="GO" id="GO:0016853">
    <property type="term" value="F:isomerase activity"/>
    <property type="evidence" value="ECO:0007669"/>
    <property type="project" value="UniProtKB-KW"/>
</dbReference>